<dbReference type="Pfam" id="PF01412">
    <property type="entry name" value="ArfGap"/>
    <property type="match status" value="1"/>
</dbReference>
<dbReference type="PANTHER" id="PTHR45705:SF1">
    <property type="entry name" value="FI20236P1"/>
    <property type="match status" value="1"/>
</dbReference>
<keyword evidence="9" id="KW-1185">Reference proteome</keyword>
<name>A0ABD2JPJ5_HETSC</name>
<dbReference type="SMART" id="SM00105">
    <property type="entry name" value="ArfGap"/>
    <property type="match status" value="1"/>
</dbReference>
<dbReference type="InterPro" id="IPR037278">
    <property type="entry name" value="ARFGAP/RecO"/>
</dbReference>
<reference evidence="8 9" key="1">
    <citation type="submission" date="2024-10" db="EMBL/GenBank/DDBJ databases">
        <authorList>
            <person name="Kim D."/>
        </authorList>
    </citation>
    <scope>NUCLEOTIDE SEQUENCE [LARGE SCALE GENOMIC DNA]</scope>
    <source>
        <strain evidence="8">Taebaek</strain>
    </source>
</reference>
<dbReference type="FunFam" id="1.10.220.150:FF:000009">
    <property type="entry name" value="stromal membrane-associated protein 1 isoform X1"/>
    <property type="match status" value="1"/>
</dbReference>
<proteinExistence type="predicted"/>
<dbReference type="Gene3D" id="1.10.220.150">
    <property type="entry name" value="Arf GTPase activating protein"/>
    <property type="match status" value="1"/>
</dbReference>
<dbReference type="PROSITE" id="PS50115">
    <property type="entry name" value="ARFGAP"/>
    <property type="match status" value="1"/>
</dbReference>
<dbReference type="InterPro" id="IPR001164">
    <property type="entry name" value="ArfGAP_dom"/>
</dbReference>
<keyword evidence="3 5" id="KW-0863">Zinc-finger</keyword>
<evidence type="ECO:0000256" key="2">
    <source>
        <dbReference type="ARBA" id="ARBA00022723"/>
    </source>
</evidence>
<dbReference type="InterPro" id="IPR051718">
    <property type="entry name" value="ARF_GTPase-activating"/>
</dbReference>
<gene>
    <name evidence="8" type="ORF">niasHS_007759</name>
</gene>
<comment type="caution">
    <text evidence="8">The sequence shown here is derived from an EMBL/GenBank/DDBJ whole genome shotgun (WGS) entry which is preliminary data.</text>
</comment>
<dbReference type="EMBL" id="JBICCN010000118">
    <property type="protein sequence ID" value="KAL3092550.1"/>
    <property type="molecule type" value="Genomic_DNA"/>
</dbReference>
<feature type="domain" description="Arf-GAP" evidence="7">
    <location>
        <begin position="18"/>
        <end position="136"/>
    </location>
</feature>
<accession>A0ABD2JPJ5</accession>
<dbReference type="SUPFAM" id="SSF57863">
    <property type="entry name" value="ArfGap/RecO-like zinc finger"/>
    <property type="match status" value="1"/>
</dbReference>
<feature type="region of interest" description="Disordered" evidence="6">
    <location>
        <begin position="139"/>
        <end position="173"/>
    </location>
</feature>
<sequence length="307" mass="33702">MRKTKAAEAKKVEADRLQAFLQEMLKEEENKYCADCEAKQPRWASWNIGVFLCIRCAGLHRNLGVHVSKVKSVTLDSWTPDQIQSMRVMGNAKARAVYECELPSMFRRPQTDQSLEAFIRAKYETKRYLMKDWVPPRVDAGDLPPSATSTAKKATAPSANVAQHQTNTPDKDDNLFGPFATATAADPPPPVDTEQNHHQQELIDVFSQPADNVASIGGDLFGFGGGGDAQPTATNSTAPIGKAQNILELIDFSATASQPAQPEHENHHDQLQQMLTTAQAPPAFDQQAKSDAKMSTNEILALFGTKR</sequence>
<keyword evidence="4" id="KW-0862">Zinc</keyword>
<evidence type="ECO:0000256" key="3">
    <source>
        <dbReference type="ARBA" id="ARBA00022771"/>
    </source>
</evidence>
<dbReference type="Proteomes" id="UP001620645">
    <property type="component" value="Unassembled WGS sequence"/>
</dbReference>
<dbReference type="GO" id="GO:0005096">
    <property type="term" value="F:GTPase activator activity"/>
    <property type="evidence" value="ECO:0007669"/>
    <property type="project" value="UniProtKB-KW"/>
</dbReference>
<evidence type="ECO:0000313" key="8">
    <source>
        <dbReference type="EMBL" id="KAL3092550.1"/>
    </source>
</evidence>
<evidence type="ECO:0000256" key="1">
    <source>
        <dbReference type="ARBA" id="ARBA00022468"/>
    </source>
</evidence>
<evidence type="ECO:0000256" key="4">
    <source>
        <dbReference type="ARBA" id="ARBA00022833"/>
    </source>
</evidence>
<evidence type="ECO:0000256" key="6">
    <source>
        <dbReference type="SAM" id="MobiDB-lite"/>
    </source>
</evidence>
<feature type="compositionally biased region" description="Low complexity" evidence="6">
    <location>
        <begin position="144"/>
        <end position="159"/>
    </location>
</feature>
<keyword evidence="1" id="KW-0343">GTPase activation</keyword>
<dbReference type="AlphaFoldDB" id="A0ABD2JPJ5"/>
<dbReference type="InterPro" id="IPR044732">
    <property type="entry name" value="ArfGAP_SMAP1-like"/>
</dbReference>
<evidence type="ECO:0000256" key="5">
    <source>
        <dbReference type="PROSITE-ProRule" id="PRU00288"/>
    </source>
</evidence>
<dbReference type="GO" id="GO:0008270">
    <property type="term" value="F:zinc ion binding"/>
    <property type="evidence" value="ECO:0007669"/>
    <property type="project" value="UniProtKB-KW"/>
</dbReference>
<evidence type="ECO:0000259" key="7">
    <source>
        <dbReference type="PROSITE" id="PS50115"/>
    </source>
</evidence>
<protein>
    <recommendedName>
        <fullName evidence="7">Arf-GAP domain-containing protein</fullName>
    </recommendedName>
</protein>
<organism evidence="8 9">
    <name type="scientific">Heterodera schachtii</name>
    <name type="common">Sugarbeet cyst nematode worm</name>
    <name type="synonym">Tylenchus schachtii</name>
    <dbReference type="NCBI Taxonomy" id="97005"/>
    <lineage>
        <taxon>Eukaryota</taxon>
        <taxon>Metazoa</taxon>
        <taxon>Ecdysozoa</taxon>
        <taxon>Nematoda</taxon>
        <taxon>Chromadorea</taxon>
        <taxon>Rhabditida</taxon>
        <taxon>Tylenchina</taxon>
        <taxon>Tylenchomorpha</taxon>
        <taxon>Tylenchoidea</taxon>
        <taxon>Heteroderidae</taxon>
        <taxon>Heteroderinae</taxon>
        <taxon>Heterodera</taxon>
    </lineage>
</organism>
<dbReference type="InterPro" id="IPR038508">
    <property type="entry name" value="ArfGAP_dom_sf"/>
</dbReference>
<dbReference type="PANTHER" id="PTHR45705">
    <property type="entry name" value="FI20236P1"/>
    <property type="match status" value="1"/>
</dbReference>
<keyword evidence="2" id="KW-0479">Metal-binding</keyword>
<evidence type="ECO:0000313" key="9">
    <source>
        <dbReference type="Proteomes" id="UP001620645"/>
    </source>
</evidence>
<dbReference type="CDD" id="cd08839">
    <property type="entry name" value="ArfGap_SMAP"/>
    <property type="match status" value="1"/>
</dbReference>
<dbReference type="PRINTS" id="PR00405">
    <property type="entry name" value="REVINTRACTNG"/>
</dbReference>